<dbReference type="PRINTS" id="PR00759">
    <property type="entry name" value="BASICPTASE"/>
</dbReference>
<dbReference type="PROSITE" id="PS50279">
    <property type="entry name" value="BPTI_KUNITZ_2"/>
    <property type="match status" value="2"/>
</dbReference>
<evidence type="ECO:0000256" key="4">
    <source>
        <dbReference type="SAM" id="MobiDB-lite"/>
    </source>
</evidence>
<feature type="domain" description="BPTI/Kunitz inhibitor" evidence="6">
    <location>
        <begin position="29"/>
        <end position="79"/>
    </location>
</feature>
<dbReference type="GO" id="GO:0004867">
    <property type="term" value="F:serine-type endopeptidase inhibitor activity"/>
    <property type="evidence" value="ECO:0007669"/>
    <property type="project" value="UniProtKB-KW"/>
</dbReference>
<dbReference type="PANTHER" id="PTHR10083">
    <property type="entry name" value="KUNITZ-TYPE PROTEASE INHIBITOR-RELATED"/>
    <property type="match status" value="1"/>
</dbReference>
<dbReference type="Pfam" id="PF00014">
    <property type="entry name" value="Kunitz_BPTI"/>
    <property type="match status" value="2"/>
</dbReference>
<feature type="signal peptide" evidence="5">
    <location>
        <begin position="1"/>
        <end position="22"/>
    </location>
</feature>
<dbReference type="Gene3D" id="4.10.410.10">
    <property type="entry name" value="Pancreatic trypsin inhibitor Kunitz domain"/>
    <property type="match status" value="2"/>
</dbReference>
<reference evidence="8" key="1">
    <citation type="submission" date="2017-02" db="UniProtKB">
        <authorList>
            <consortium name="WormBaseParasite"/>
        </authorList>
    </citation>
    <scope>IDENTIFICATION</scope>
</reference>
<protein>
    <submittedName>
        <fullName evidence="8">BPTI/Kunitz inhibitor domain-containing protein</fullName>
    </submittedName>
</protein>
<keyword evidence="5" id="KW-0732">Signal</keyword>
<dbReference type="WBParaSite" id="SMUV_0001031301-mRNA-1">
    <property type="protein sequence ID" value="SMUV_0001031301-mRNA-1"/>
    <property type="gene ID" value="SMUV_0001031301"/>
</dbReference>
<evidence type="ECO:0000259" key="6">
    <source>
        <dbReference type="PROSITE" id="PS50279"/>
    </source>
</evidence>
<dbReference type="InterPro" id="IPR050098">
    <property type="entry name" value="TFPI/VKTCI-like"/>
</dbReference>
<dbReference type="FunFam" id="4.10.410.10:FF:000020">
    <property type="entry name" value="Collagen, type VI, alpha 3"/>
    <property type="match status" value="1"/>
</dbReference>
<dbReference type="CDD" id="cd00109">
    <property type="entry name" value="Kunitz-type"/>
    <property type="match status" value="2"/>
</dbReference>
<keyword evidence="3" id="KW-1015">Disulfide bond</keyword>
<evidence type="ECO:0000256" key="2">
    <source>
        <dbReference type="ARBA" id="ARBA00022900"/>
    </source>
</evidence>
<name>A0A0N5AZ91_9BILA</name>
<feature type="domain" description="BPTI/Kunitz inhibitor" evidence="6">
    <location>
        <begin position="91"/>
        <end position="141"/>
    </location>
</feature>
<dbReference type="GO" id="GO:0005615">
    <property type="term" value="C:extracellular space"/>
    <property type="evidence" value="ECO:0007669"/>
    <property type="project" value="TreeGrafter"/>
</dbReference>
<keyword evidence="2" id="KW-0722">Serine protease inhibitor</keyword>
<accession>A0A0N5AZ91</accession>
<dbReference type="InterPro" id="IPR002223">
    <property type="entry name" value="Kunitz_BPTI"/>
</dbReference>
<evidence type="ECO:0000313" key="7">
    <source>
        <dbReference type="Proteomes" id="UP000046393"/>
    </source>
</evidence>
<dbReference type="SUPFAM" id="SSF57362">
    <property type="entry name" value="BPTI-like"/>
    <property type="match status" value="2"/>
</dbReference>
<dbReference type="SMART" id="SM00131">
    <property type="entry name" value="KU"/>
    <property type="match status" value="2"/>
</dbReference>
<organism evidence="7 8">
    <name type="scientific">Syphacia muris</name>
    <dbReference type="NCBI Taxonomy" id="451379"/>
    <lineage>
        <taxon>Eukaryota</taxon>
        <taxon>Metazoa</taxon>
        <taxon>Ecdysozoa</taxon>
        <taxon>Nematoda</taxon>
        <taxon>Chromadorea</taxon>
        <taxon>Rhabditida</taxon>
        <taxon>Spirurina</taxon>
        <taxon>Oxyuridomorpha</taxon>
        <taxon>Oxyuroidea</taxon>
        <taxon>Oxyuridae</taxon>
        <taxon>Syphacia</taxon>
    </lineage>
</organism>
<feature type="region of interest" description="Disordered" evidence="4">
    <location>
        <begin position="612"/>
        <end position="679"/>
    </location>
</feature>
<feature type="compositionally biased region" description="Acidic residues" evidence="4">
    <location>
        <begin position="629"/>
        <end position="642"/>
    </location>
</feature>
<dbReference type="Proteomes" id="UP000046393">
    <property type="component" value="Unplaced"/>
</dbReference>
<feature type="chain" id="PRO_5005893547" evidence="5">
    <location>
        <begin position="23"/>
        <end position="679"/>
    </location>
</feature>
<dbReference type="InterPro" id="IPR036880">
    <property type="entry name" value="Kunitz_BPTI_sf"/>
</dbReference>
<evidence type="ECO:0000256" key="5">
    <source>
        <dbReference type="SAM" id="SignalP"/>
    </source>
</evidence>
<feature type="compositionally biased region" description="Polar residues" evidence="4">
    <location>
        <begin position="406"/>
        <end position="417"/>
    </location>
</feature>
<dbReference type="PANTHER" id="PTHR10083:SF328">
    <property type="entry name" value="TISSUE FACTOR PATHWAY INHIBITOR"/>
    <property type="match status" value="1"/>
</dbReference>
<dbReference type="STRING" id="451379.A0A0N5AZ91"/>
<dbReference type="InterPro" id="IPR020901">
    <property type="entry name" value="Prtase_inh_Kunz-CS"/>
</dbReference>
<sequence length="679" mass="77483">MVNAYLLLIFAITLFAPSFVSGRKPSPSCSLQLNRGPCNNYTAKWYYDSYSKQCRSFYYGGCQGNANRFNSLEECKATCDREEDNPAVKRCFKPFDRGTCNGHVNKWYYDGKSQDCVCGTWGGCGGNDNLFKSYQECSNSCGQFIPKTGKFPKTNNDCPIYNMQTNNKSLSYKNNINWMRLQQRPRPQYFNNRKLNEAYYNINASNRYAPRMMQRPSTQQRRLPIATRIQQNIYPKQPLNPYQTKLTNSNKNRPFVAPPSTNKKSVRTGAQFPNPPSYQRTQSLPTYLTNYPQPGHPAPKYPPHGASIHISPNHPIKNAPNSQKYMNQWPWRNGNYKIPSAPSLDSRHNAGVNLNSHSPSNYPIKPSINRTLPAPTRDESAKGYNNYLPQPQKFRVPQKPTNQSMLPPHYSVNQKKLPSNALPKASEPVRPTVQLDPTYAPIYPTYPPSHLYIPQEPYSAPLSPFAKQLPKYPPAPSQLQIPRKYNETENLSSLKQSYPEQDQTKEQKLTEQEKKERDQRKKLKKDALFAKLKQQEMERWYQMRRNYLRNGKPIPQNPWTKPTTPTHYENPIAKATSESGGMGGSVQPIPTAMAPTITNADVLLDTNLQHPNTIVDGNEAKSNSRNDDSFSEEYDEGTETYDDPLQFFMRMKQPSKSGTQEVDTTESDGYAYADEETGS</sequence>
<feature type="region of interest" description="Disordered" evidence="4">
    <location>
        <begin position="406"/>
        <end position="428"/>
    </location>
</feature>
<feature type="compositionally biased region" description="Basic and acidic residues" evidence="4">
    <location>
        <begin position="502"/>
        <end position="524"/>
    </location>
</feature>
<evidence type="ECO:0000256" key="1">
    <source>
        <dbReference type="ARBA" id="ARBA00022690"/>
    </source>
</evidence>
<feature type="compositionally biased region" description="Basic and acidic residues" evidence="4">
    <location>
        <begin position="618"/>
        <end position="628"/>
    </location>
</feature>
<evidence type="ECO:0000256" key="3">
    <source>
        <dbReference type="ARBA" id="ARBA00023157"/>
    </source>
</evidence>
<feature type="compositionally biased region" description="Polar residues" evidence="4">
    <location>
        <begin position="238"/>
        <end position="252"/>
    </location>
</feature>
<feature type="region of interest" description="Disordered" evidence="4">
    <location>
        <begin position="238"/>
        <end position="283"/>
    </location>
</feature>
<feature type="region of interest" description="Disordered" evidence="4">
    <location>
        <begin position="492"/>
        <end position="524"/>
    </location>
</feature>
<dbReference type="AlphaFoldDB" id="A0A0N5AZ91"/>
<keyword evidence="7" id="KW-1185">Reference proteome</keyword>
<proteinExistence type="predicted"/>
<dbReference type="PROSITE" id="PS00280">
    <property type="entry name" value="BPTI_KUNITZ_1"/>
    <property type="match status" value="1"/>
</dbReference>
<evidence type="ECO:0000313" key="8">
    <source>
        <dbReference type="WBParaSite" id="SMUV_0001031301-mRNA-1"/>
    </source>
</evidence>
<keyword evidence="1" id="KW-0646">Protease inhibitor</keyword>